<dbReference type="SUPFAM" id="SSF46785">
    <property type="entry name" value="Winged helix' DNA-binding domain"/>
    <property type="match status" value="1"/>
</dbReference>
<dbReference type="Proteomes" id="UP000234857">
    <property type="component" value="Unassembled WGS sequence"/>
</dbReference>
<proteinExistence type="predicted"/>
<gene>
    <name evidence="1" type="ORF">C0601_05930</name>
</gene>
<reference evidence="1 2" key="1">
    <citation type="submission" date="2017-11" db="EMBL/GenBank/DDBJ databases">
        <title>Genome-resolved metagenomics identifies genetic mobility, metabolic interactions, and unexpected diversity in perchlorate-reducing communities.</title>
        <authorList>
            <person name="Barnum T.P."/>
            <person name="Figueroa I.A."/>
            <person name="Carlstrom C.I."/>
            <person name="Lucas L.N."/>
            <person name="Engelbrektson A.L."/>
            <person name="Coates J.D."/>
        </authorList>
    </citation>
    <scope>NUCLEOTIDE SEQUENCE [LARGE SCALE GENOMIC DNA]</scope>
    <source>
        <strain evidence="1">BM706</strain>
    </source>
</reference>
<dbReference type="AlphaFoldDB" id="A0A2N5ZH00"/>
<protein>
    <recommendedName>
        <fullName evidence="3">C-methyltransferase domain-containing protein</fullName>
    </recommendedName>
</protein>
<dbReference type="Pfam" id="PF13412">
    <property type="entry name" value="HTH_24"/>
    <property type="match status" value="1"/>
</dbReference>
<dbReference type="InterPro" id="IPR036388">
    <property type="entry name" value="WH-like_DNA-bd_sf"/>
</dbReference>
<evidence type="ECO:0000313" key="2">
    <source>
        <dbReference type="Proteomes" id="UP000234857"/>
    </source>
</evidence>
<name>A0A2N5ZH00_MUIH1</name>
<organism evidence="1 2">
    <name type="scientific">Muiribacterium halophilum</name>
    <dbReference type="NCBI Taxonomy" id="2053465"/>
    <lineage>
        <taxon>Bacteria</taxon>
        <taxon>Candidatus Muiribacteriota</taxon>
        <taxon>Candidatus Muiribacteriia</taxon>
        <taxon>Candidatus Muiribacteriales</taxon>
        <taxon>Candidatus Muiribacteriaceae</taxon>
        <taxon>Candidatus Muiribacterium</taxon>
    </lineage>
</organism>
<comment type="caution">
    <text evidence="1">The sequence shown here is derived from an EMBL/GenBank/DDBJ whole genome shotgun (WGS) entry which is preliminary data.</text>
</comment>
<evidence type="ECO:0000313" key="1">
    <source>
        <dbReference type="EMBL" id="PLX17978.1"/>
    </source>
</evidence>
<sequence>MFYKDQDLKFLKPAPLLRELSILSQLEKEPNTSQQRLSRITGISVSMVNRYISNFSDDKVINIKGKTNRNTKYLLTVKGQEYKRRLLISYMIETVKLYKDAKSEFALKFRELSLKGVKKIVFYGAGETAEIAIPAAVESGFKVIALVDQKKEKQGQVVGGILVVSPSMLDTMDYDAIIISSYGYTNEIYTRVSKYKKKDKIILKL</sequence>
<dbReference type="EMBL" id="PKTG01000076">
    <property type="protein sequence ID" value="PLX17978.1"/>
    <property type="molecule type" value="Genomic_DNA"/>
</dbReference>
<dbReference type="Gene3D" id="3.40.50.720">
    <property type="entry name" value="NAD(P)-binding Rossmann-like Domain"/>
    <property type="match status" value="1"/>
</dbReference>
<accession>A0A2N5ZH00</accession>
<dbReference type="InterPro" id="IPR036390">
    <property type="entry name" value="WH_DNA-bd_sf"/>
</dbReference>
<dbReference type="Gene3D" id="1.10.10.10">
    <property type="entry name" value="Winged helix-like DNA-binding domain superfamily/Winged helix DNA-binding domain"/>
    <property type="match status" value="1"/>
</dbReference>
<evidence type="ECO:0008006" key="3">
    <source>
        <dbReference type="Google" id="ProtNLM"/>
    </source>
</evidence>